<sequence length="146" mass="16153">VSLFQNFSALLGFATEANGTFTEEEDLMENGLGQSESVLGRDDGGFGNENGGQEFGGGERVRWTCLSRFCTYAAGGVETAEAMEEWCVSQVYWGTKIGYKALETRLKHMWVRNGINNIVDAGHDFSSWLLSKIRKIIKELLLKVCG</sequence>
<feature type="non-terminal residue" evidence="1">
    <location>
        <position position="1"/>
    </location>
</feature>
<name>A0A392QND9_9FABA</name>
<reference evidence="1 2" key="1">
    <citation type="journal article" date="2018" name="Front. Plant Sci.">
        <title>Red Clover (Trifolium pratense) and Zigzag Clover (T. medium) - A Picture of Genomic Similarities and Differences.</title>
        <authorList>
            <person name="Dluhosova J."/>
            <person name="Istvanek J."/>
            <person name="Nedelnik J."/>
            <person name="Repkova J."/>
        </authorList>
    </citation>
    <scope>NUCLEOTIDE SEQUENCE [LARGE SCALE GENOMIC DNA]</scope>
    <source>
        <strain evidence="2">cv. 10/8</strain>
        <tissue evidence="1">Leaf</tissue>
    </source>
</reference>
<accession>A0A392QND9</accession>
<keyword evidence="2" id="KW-1185">Reference proteome</keyword>
<dbReference type="AlphaFoldDB" id="A0A392QND9"/>
<evidence type="ECO:0000313" key="2">
    <source>
        <dbReference type="Proteomes" id="UP000265520"/>
    </source>
</evidence>
<protein>
    <submittedName>
        <fullName evidence="1">Uncharacterized protein</fullName>
    </submittedName>
</protein>
<dbReference type="Proteomes" id="UP000265520">
    <property type="component" value="Unassembled WGS sequence"/>
</dbReference>
<dbReference type="EMBL" id="LXQA010149136">
    <property type="protein sequence ID" value="MCI25748.1"/>
    <property type="molecule type" value="Genomic_DNA"/>
</dbReference>
<evidence type="ECO:0000313" key="1">
    <source>
        <dbReference type="EMBL" id="MCI25748.1"/>
    </source>
</evidence>
<comment type="caution">
    <text evidence="1">The sequence shown here is derived from an EMBL/GenBank/DDBJ whole genome shotgun (WGS) entry which is preliminary data.</text>
</comment>
<proteinExistence type="predicted"/>
<organism evidence="1 2">
    <name type="scientific">Trifolium medium</name>
    <dbReference type="NCBI Taxonomy" id="97028"/>
    <lineage>
        <taxon>Eukaryota</taxon>
        <taxon>Viridiplantae</taxon>
        <taxon>Streptophyta</taxon>
        <taxon>Embryophyta</taxon>
        <taxon>Tracheophyta</taxon>
        <taxon>Spermatophyta</taxon>
        <taxon>Magnoliopsida</taxon>
        <taxon>eudicotyledons</taxon>
        <taxon>Gunneridae</taxon>
        <taxon>Pentapetalae</taxon>
        <taxon>rosids</taxon>
        <taxon>fabids</taxon>
        <taxon>Fabales</taxon>
        <taxon>Fabaceae</taxon>
        <taxon>Papilionoideae</taxon>
        <taxon>50 kb inversion clade</taxon>
        <taxon>NPAAA clade</taxon>
        <taxon>Hologalegina</taxon>
        <taxon>IRL clade</taxon>
        <taxon>Trifolieae</taxon>
        <taxon>Trifolium</taxon>
    </lineage>
</organism>